<reference evidence="2" key="2">
    <citation type="submission" date="2017-10" db="EMBL/GenBank/DDBJ databases">
        <title>Ladona fulva Genome sequencing and assembly.</title>
        <authorList>
            <person name="Murali S."/>
            <person name="Richards S."/>
            <person name="Bandaranaike D."/>
            <person name="Bellair M."/>
            <person name="Blankenburg K."/>
            <person name="Chao H."/>
            <person name="Dinh H."/>
            <person name="Doddapaneni H."/>
            <person name="Dugan-Rocha S."/>
            <person name="Elkadiri S."/>
            <person name="Gnanaolivu R."/>
            <person name="Hernandez B."/>
            <person name="Skinner E."/>
            <person name="Javaid M."/>
            <person name="Lee S."/>
            <person name="Li M."/>
            <person name="Ming W."/>
            <person name="Munidasa M."/>
            <person name="Muniz J."/>
            <person name="Nguyen L."/>
            <person name="Hughes D."/>
            <person name="Osuji N."/>
            <person name="Pu L.-L."/>
            <person name="Puazo M."/>
            <person name="Qu C."/>
            <person name="Quiroz J."/>
            <person name="Raj R."/>
            <person name="Weissenberger G."/>
            <person name="Xin Y."/>
            <person name="Zou X."/>
            <person name="Han Y."/>
            <person name="Worley K."/>
            <person name="Muzny D."/>
            <person name="Gibbs R."/>
        </authorList>
    </citation>
    <scope>NUCLEOTIDE SEQUENCE</scope>
    <source>
        <strain evidence="2">Sampled in the wild</strain>
    </source>
</reference>
<dbReference type="Proteomes" id="UP000792457">
    <property type="component" value="Unassembled WGS sequence"/>
</dbReference>
<dbReference type="GO" id="GO:0035097">
    <property type="term" value="C:histone methyltransferase complex"/>
    <property type="evidence" value="ECO:0007669"/>
    <property type="project" value="TreeGrafter"/>
</dbReference>
<feature type="compositionally biased region" description="Low complexity" evidence="1">
    <location>
        <begin position="404"/>
        <end position="425"/>
    </location>
</feature>
<evidence type="ECO:0008006" key="4">
    <source>
        <dbReference type="Google" id="ProtNLM"/>
    </source>
</evidence>
<feature type="compositionally biased region" description="Polar residues" evidence="1">
    <location>
        <begin position="426"/>
        <end position="439"/>
    </location>
</feature>
<evidence type="ECO:0000256" key="1">
    <source>
        <dbReference type="SAM" id="MobiDB-lite"/>
    </source>
</evidence>
<feature type="region of interest" description="Disordered" evidence="1">
    <location>
        <begin position="378"/>
        <end position="479"/>
    </location>
</feature>
<feature type="compositionally biased region" description="Low complexity" evidence="1">
    <location>
        <begin position="222"/>
        <end position="231"/>
    </location>
</feature>
<feature type="compositionally biased region" description="Polar residues" evidence="1">
    <location>
        <begin position="448"/>
        <end position="461"/>
    </location>
</feature>
<evidence type="ECO:0000313" key="3">
    <source>
        <dbReference type="Proteomes" id="UP000792457"/>
    </source>
</evidence>
<name>A0A8K0KLH3_LADFU</name>
<reference evidence="2" key="1">
    <citation type="submission" date="2013-04" db="EMBL/GenBank/DDBJ databases">
        <authorList>
            <person name="Qu J."/>
            <person name="Murali S.C."/>
            <person name="Bandaranaike D."/>
            <person name="Bellair M."/>
            <person name="Blankenburg K."/>
            <person name="Chao H."/>
            <person name="Dinh H."/>
            <person name="Doddapaneni H."/>
            <person name="Downs B."/>
            <person name="Dugan-Rocha S."/>
            <person name="Elkadiri S."/>
            <person name="Gnanaolivu R.D."/>
            <person name="Hernandez B."/>
            <person name="Javaid M."/>
            <person name="Jayaseelan J.C."/>
            <person name="Lee S."/>
            <person name="Li M."/>
            <person name="Ming W."/>
            <person name="Munidasa M."/>
            <person name="Muniz J."/>
            <person name="Nguyen L."/>
            <person name="Ongeri F."/>
            <person name="Osuji N."/>
            <person name="Pu L.-L."/>
            <person name="Puazo M."/>
            <person name="Qu C."/>
            <person name="Quiroz J."/>
            <person name="Raj R."/>
            <person name="Weissenberger G."/>
            <person name="Xin Y."/>
            <person name="Zou X."/>
            <person name="Han Y."/>
            <person name="Richards S."/>
            <person name="Worley K."/>
            <person name="Muzny D."/>
            <person name="Gibbs R."/>
        </authorList>
    </citation>
    <scope>NUCLEOTIDE SEQUENCE</scope>
    <source>
        <strain evidence="2">Sampled in the wild</strain>
    </source>
</reference>
<dbReference type="PANTHER" id="PTHR46003:SF1">
    <property type="entry name" value="HOST CELL FACTOR"/>
    <property type="match status" value="1"/>
</dbReference>
<accession>A0A8K0KLH3</accession>
<feature type="region of interest" description="Disordered" evidence="1">
    <location>
        <begin position="752"/>
        <end position="789"/>
    </location>
</feature>
<dbReference type="InterPro" id="IPR013783">
    <property type="entry name" value="Ig-like_fold"/>
</dbReference>
<feature type="compositionally biased region" description="Low complexity" evidence="1">
    <location>
        <begin position="462"/>
        <end position="476"/>
    </location>
</feature>
<dbReference type="GO" id="GO:0003713">
    <property type="term" value="F:transcription coactivator activity"/>
    <property type="evidence" value="ECO:0007669"/>
    <property type="project" value="TreeGrafter"/>
</dbReference>
<feature type="region of interest" description="Disordered" evidence="1">
    <location>
        <begin position="222"/>
        <end position="284"/>
    </location>
</feature>
<protein>
    <recommendedName>
        <fullName evidence="4">Fibronectin type-III domain-containing protein</fullName>
    </recommendedName>
</protein>
<proteinExistence type="predicted"/>
<feature type="region of interest" description="Disordered" evidence="1">
    <location>
        <begin position="692"/>
        <end position="715"/>
    </location>
</feature>
<sequence>MVTVSKSPTGVGGGKPTIVITKGTTGTGVRPQGSQFIVVTTAPNIRTMQGVSTAQAGSSRTVTSSINVLPLSQSTNVTSPGVKMIVVSSASMGGTNTNTTGLSKPITITVPGQQGGVPKTVTLAAKPATSGAAILSTSTGQILTMPSQGLMPGAKKQAITIGGKPVTVQVTTAGGQKTVTLLTNQPVLGAAGGTSPTAQGSSLAKVLGAGVSGERVMVVSSTATTTSSTTSPRQSVGVLSSQGTAQPTLQFITPSNTTRQQGMTLQSKQQRQPSATLAPTDGPATTDAALAALAAEAGLIDPPEDSTSTNLTSSVNSEGSVVVGGISDDMSLTQTESIEGSTLGRSEVNSVEKLYIIPSSQSEEDLSFTIRENSPLDNFTQSFEAGHPEPNTENIDSITEDPLPSNSPSNENAVNSSNNPTNSVVQTLVNADNQGNPGSPDTDGNVGNPISATNPENPSSAGGNDNPNNPDNLPGLEDINQEAPSENIIRQVGDVGKVVTENPDGVDNPGNQMEKPSTDTESGESGGTLESLNTRNNQRKCSIDSTKHRDLGDSELGFEVPGVKDVTGSVTKIKVEEGVKVEVEPSVKVDMVDPVVKDELENTKVDIFKYPNVGDIEDVNNSKQDVLDRISLHQTSGKVVSSGESGLVDSADGLVTLASAAIRSEKAKVELDACDSVGQVAGRETAALGSYSVATNGRKSESKEKPESQKTSAANNVLKKKEAQWYDVGIIKGTSCLVQSYYVPDEDCSLKTPKTEEGEEMKSLEDDCLLDRPDPTKEPDRSGQKKVELMPGTAYKFRVAGINSCGRGAWSEHQE</sequence>
<feature type="compositionally biased region" description="Low complexity" evidence="1">
    <location>
        <begin position="275"/>
        <end position="284"/>
    </location>
</feature>
<dbReference type="SUPFAM" id="SSF49265">
    <property type="entry name" value="Fibronectin type III"/>
    <property type="match status" value="1"/>
</dbReference>
<feature type="compositionally biased region" description="Polar residues" evidence="1">
    <location>
        <begin position="528"/>
        <end position="540"/>
    </location>
</feature>
<dbReference type="Gene3D" id="2.60.40.10">
    <property type="entry name" value="Immunoglobulins"/>
    <property type="match status" value="1"/>
</dbReference>
<dbReference type="GO" id="GO:0006338">
    <property type="term" value="P:chromatin remodeling"/>
    <property type="evidence" value="ECO:0007669"/>
    <property type="project" value="TreeGrafter"/>
</dbReference>
<feature type="region of interest" description="Disordered" evidence="1">
    <location>
        <begin position="498"/>
        <end position="548"/>
    </location>
</feature>
<evidence type="ECO:0000313" key="2">
    <source>
        <dbReference type="EMBL" id="KAG8236483.1"/>
    </source>
</evidence>
<feature type="compositionally biased region" description="Polar residues" evidence="1">
    <location>
        <begin position="232"/>
        <end position="274"/>
    </location>
</feature>
<organism evidence="2 3">
    <name type="scientific">Ladona fulva</name>
    <name type="common">Scarce chaser dragonfly</name>
    <name type="synonym">Libellula fulva</name>
    <dbReference type="NCBI Taxonomy" id="123851"/>
    <lineage>
        <taxon>Eukaryota</taxon>
        <taxon>Metazoa</taxon>
        <taxon>Ecdysozoa</taxon>
        <taxon>Arthropoda</taxon>
        <taxon>Hexapoda</taxon>
        <taxon>Insecta</taxon>
        <taxon>Pterygota</taxon>
        <taxon>Palaeoptera</taxon>
        <taxon>Odonata</taxon>
        <taxon>Epiprocta</taxon>
        <taxon>Anisoptera</taxon>
        <taxon>Libelluloidea</taxon>
        <taxon>Libellulidae</taxon>
        <taxon>Ladona</taxon>
    </lineage>
</organism>
<feature type="compositionally biased region" description="Basic and acidic residues" evidence="1">
    <location>
        <begin position="698"/>
        <end position="708"/>
    </location>
</feature>
<dbReference type="OrthoDB" id="10001928at2759"/>
<gene>
    <name evidence="2" type="ORF">J437_LFUL016631</name>
</gene>
<dbReference type="EMBL" id="KZ309033">
    <property type="protein sequence ID" value="KAG8236483.1"/>
    <property type="molecule type" value="Genomic_DNA"/>
</dbReference>
<dbReference type="InterPro" id="IPR036116">
    <property type="entry name" value="FN3_sf"/>
</dbReference>
<dbReference type="AlphaFoldDB" id="A0A8K0KLH3"/>
<keyword evidence="3" id="KW-1185">Reference proteome</keyword>
<dbReference type="InterPro" id="IPR043536">
    <property type="entry name" value="HCF1/2"/>
</dbReference>
<comment type="caution">
    <text evidence="2">The sequence shown here is derived from an EMBL/GenBank/DDBJ whole genome shotgun (WGS) entry which is preliminary data.</text>
</comment>
<dbReference type="PANTHER" id="PTHR46003">
    <property type="entry name" value="HOST CELL FACTOR"/>
    <property type="match status" value="1"/>
</dbReference>
<feature type="compositionally biased region" description="Basic and acidic residues" evidence="1">
    <location>
        <begin position="753"/>
        <end position="788"/>
    </location>
</feature>